<feature type="domain" description="Septum formation-related" evidence="3">
    <location>
        <begin position="108"/>
        <end position="202"/>
    </location>
</feature>
<keyword evidence="2" id="KW-0732">Signal</keyword>
<comment type="caution">
    <text evidence="4">The sequence shown here is derived from an EMBL/GenBank/DDBJ whole genome shotgun (WGS) entry which is preliminary data.</text>
</comment>
<evidence type="ECO:0000313" key="4">
    <source>
        <dbReference type="EMBL" id="MCF2527618.1"/>
    </source>
</evidence>
<keyword evidence="5" id="KW-1185">Reference proteome</keyword>
<protein>
    <submittedName>
        <fullName evidence="4">Septum formation family protein</fullName>
    </submittedName>
</protein>
<evidence type="ECO:0000313" key="5">
    <source>
        <dbReference type="Proteomes" id="UP001165378"/>
    </source>
</evidence>
<feature type="signal peptide" evidence="2">
    <location>
        <begin position="1"/>
        <end position="29"/>
    </location>
</feature>
<dbReference type="EMBL" id="JAKFHA010000004">
    <property type="protein sequence ID" value="MCF2527618.1"/>
    <property type="molecule type" value="Genomic_DNA"/>
</dbReference>
<dbReference type="Pfam" id="PF13845">
    <property type="entry name" value="Septum_form"/>
    <property type="match status" value="1"/>
</dbReference>
<dbReference type="Proteomes" id="UP001165378">
    <property type="component" value="Unassembled WGS sequence"/>
</dbReference>
<dbReference type="RefSeq" id="WP_235051778.1">
    <property type="nucleotide sequence ID" value="NZ_JAKFHA010000004.1"/>
</dbReference>
<dbReference type="InterPro" id="IPR026004">
    <property type="entry name" value="Septum_form"/>
</dbReference>
<feature type="region of interest" description="Disordered" evidence="1">
    <location>
        <begin position="36"/>
        <end position="96"/>
    </location>
</feature>
<feature type="compositionally biased region" description="Low complexity" evidence="1">
    <location>
        <begin position="41"/>
        <end position="68"/>
    </location>
</feature>
<feature type="compositionally biased region" description="Gly residues" evidence="1">
    <location>
        <begin position="69"/>
        <end position="90"/>
    </location>
</feature>
<evidence type="ECO:0000259" key="3">
    <source>
        <dbReference type="Pfam" id="PF13845"/>
    </source>
</evidence>
<sequence>MRSLRSTRSTALRLTAAAASGIVAMSVLTGCLGKEDKDKAAGTGSSSAPSAPAGADAGAPGSADPSAPGGTGTNTGGTSTGGSSTGGGTGKPTSIATGKVNKLDLKVGDCIDFEDDNTNVKASCTGEHDAEAVAIYAMPASMTPTSMTYRDDVKAKCMEFIRPIVDRQPDPSKYAGTWIFPDSASWMNNDRTLQCLVMHRDQTPMPAGKLK</sequence>
<accession>A0AA41PXC1</accession>
<feature type="chain" id="PRO_5041398869" evidence="2">
    <location>
        <begin position="30"/>
        <end position="211"/>
    </location>
</feature>
<reference evidence="4" key="1">
    <citation type="submission" date="2022-01" db="EMBL/GenBank/DDBJ databases">
        <title>Genome-Based Taxonomic Classification of the Phylum Actinobacteria.</title>
        <authorList>
            <person name="Gao Y."/>
        </authorList>
    </citation>
    <scope>NUCLEOTIDE SEQUENCE</scope>
    <source>
        <strain evidence="4">KLBMP 8922</strain>
    </source>
</reference>
<evidence type="ECO:0000256" key="2">
    <source>
        <dbReference type="SAM" id="SignalP"/>
    </source>
</evidence>
<dbReference type="PROSITE" id="PS51257">
    <property type="entry name" value="PROKAR_LIPOPROTEIN"/>
    <property type="match status" value="1"/>
</dbReference>
<name>A0AA41PXC1_9ACTN</name>
<evidence type="ECO:0000256" key="1">
    <source>
        <dbReference type="SAM" id="MobiDB-lite"/>
    </source>
</evidence>
<organism evidence="4 5">
    <name type="scientific">Yinghuangia soli</name>
    <dbReference type="NCBI Taxonomy" id="2908204"/>
    <lineage>
        <taxon>Bacteria</taxon>
        <taxon>Bacillati</taxon>
        <taxon>Actinomycetota</taxon>
        <taxon>Actinomycetes</taxon>
        <taxon>Kitasatosporales</taxon>
        <taxon>Streptomycetaceae</taxon>
        <taxon>Yinghuangia</taxon>
    </lineage>
</organism>
<dbReference type="AlphaFoldDB" id="A0AA41PXC1"/>
<gene>
    <name evidence="4" type="ORF">LZ495_10375</name>
</gene>
<proteinExistence type="predicted"/>